<name>A0A2P8EBN0_9ACTN</name>
<dbReference type="InterPro" id="IPR036388">
    <property type="entry name" value="WH-like_DNA-bd_sf"/>
</dbReference>
<dbReference type="InterPro" id="IPR036390">
    <property type="entry name" value="WH_DNA-bd_sf"/>
</dbReference>
<dbReference type="RefSeq" id="WP_106535882.1">
    <property type="nucleotide sequence ID" value="NZ_ML142898.1"/>
</dbReference>
<organism evidence="2 3">
    <name type="scientific">Haloactinopolyspora alba</name>
    <dbReference type="NCBI Taxonomy" id="648780"/>
    <lineage>
        <taxon>Bacteria</taxon>
        <taxon>Bacillati</taxon>
        <taxon>Actinomycetota</taxon>
        <taxon>Actinomycetes</taxon>
        <taxon>Jiangellales</taxon>
        <taxon>Jiangellaceae</taxon>
        <taxon>Haloactinopolyspora</taxon>
    </lineage>
</organism>
<gene>
    <name evidence="2" type="ORF">CLV30_102278</name>
</gene>
<keyword evidence="3" id="KW-1185">Reference proteome</keyword>
<dbReference type="Proteomes" id="UP000243528">
    <property type="component" value="Unassembled WGS sequence"/>
</dbReference>
<dbReference type="AlphaFoldDB" id="A0A2P8EBN0"/>
<dbReference type="EMBL" id="PYGE01000002">
    <property type="protein sequence ID" value="PSL06889.1"/>
    <property type="molecule type" value="Genomic_DNA"/>
</dbReference>
<dbReference type="SMART" id="SM00418">
    <property type="entry name" value="HTH_ARSR"/>
    <property type="match status" value="1"/>
</dbReference>
<dbReference type="Gene3D" id="1.10.10.10">
    <property type="entry name" value="Winged helix-like DNA-binding domain superfamily/Winged helix DNA-binding domain"/>
    <property type="match status" value="1"/>
</dbReference>
<dbReference type="InterPro" id="IPR011991">
    <property type="entry name" value="ArsR-like_HTH"/>
</dbReference>
<accession>A0A2P8EBN0</accession>
<dbReference type="GO" id="GO:0003700">
    <property type="term" value="F:DNA-binding transcription factor activity"/>
    <property type="evidence" value="ECO:0007669"/>
    <property type="project" value="InterPro"/>
</dbReference>
<evidence type="ECO:0000313" key="3">
    <source>
        <dbReference type="Proteomes" id="UP000243528"/>
    </source>
</evidence>
<comment type="caution">
    <text evidence="2">The sequence shown here is derived from an EMBL/GenBank/DDBJ whole genome shotgun (WGS) entry which is preliminary data.</text>
</comment>
<proteinExistence type="predicted"/>
<feature type="domain" description="HTH arsR-type" evidence="1">
    <location>
        <begin position="26"/>
        <end position="94"/>
    </location>
</feature>
<protein>
    <submittedName>
        <fullName evidence="2">Helix-turn-helix protein</fullName>
    </submittedName>
</protein>
<evidence type="ECO:0000259" key="1">
    <source>
        <dbReference type="SMART" id="SM00418"/>
    </source>
</evidence>
<evidence type="ECO:0000313" key="2">
    <source>
        <dbReference type="EMBL" id="PSL06889.1"/>
    </source>
</evidence>
<sequence length="193" mass="21554">MSSDQELPDYELEDLRIITSTPELKAVFHPLRDQLLDLVLERAATVAELADAVNRPKSSVAYHVNVLVEADLLKVVRTRRVRAIDERFYGRTARIFYVGQIQPEQLSAIPNILVDAAAESVSAHEADDLRAIVRHARISRADAAEFWDRLFALTREFSAMPRSGEETFRFVAGLYPTAYPSLPEAGDDSAPSS</sequence>
<dbReference type="SUPFAM" id="SSF46785">
    <property type="entry name" value="Winged helix' DNA-binding domain"/>
    <property type="match status" value="1"/>
</dbReference>
<dbReference type="InterPro" id="IPR001845">
    <property type="entry name" value="HTH_ArsR_DNA-bd_dom"/>
</dbReference>
<dbReference type="CDD" id="cd00090">
    <property type="entry name" value="HTH_ARSR"/>
    <property type="match status" value="1"/>
</dbReference>
<dbReference type="OrthoDB" id="7945987at2"/>
<reference evidence="2 3" key="1">
    <citation type="submission" date="2018-03" db="EMBL/GenBank/DDBJ databases">
        <title>Genomic Encyclopedia of Archaeal and Bacterial Type Strains, Phase II (KMG-II): from individual species to whole genera.</title>
        <authorList>
            <person name="Goeker M."/>
        </authorList>
    </citation>
    <scope>NUCLEOTIDE SEQUENCE [LARGE SCALE GENOMIC DNA]</scope>
    <source>
        <strain evidence="2 3">DSM 45211</strain>
    </source>
</reference>
<dbReference type="Pfam" id="PF12840">
    <property type="entry name" value="HTH_20"/>
    <property type="match status" value="1"/>
</dbReference>